<keyword evidence="3" id="KW-1185">Reference proteome</keyword>
<dbReference type="InterPro" id="IPR039430">
    <property type="entry name" value="Thymidylate_kin-like_dom"/>
</dbReference>
<sequence>MPGGQLIAVEGPKAAGKTTLMAVLADRLCDLPVSPVLTKEPTPAFDLDSEERLRGVELAAAIAQDRRRHVTEVVGPALAAGRIVICDRYLLSSLVFHSLDGVPHDVIEELNADRT</sequence>
<dbReference type="Pfam" id="PF02223">
    <property type="entry name" value="Thymidylate_kin"/>
    <property type="match status" value="1"/>
</dbReference>
<evidence type="ECO:0000313" key="2">
    <source>
        <dbReference type="EMBL" id="TDD75062.1"/>
    </source>
</evidence>
<comment type="caution">
    <text evidence="2">The sequence shown here is derived from an EMBL/GenBank/DDBJ whole genome shotgun (WGS) entry which is preliminary data.</text>
</comment>
<organism evidence="2 3">
    <name type="scientific">Actinomadura rubrisoli</name>
    <dbReference type="NCBI Taxonomy" id="2530368"/>
    <lineage>
        <taxon>Bacteria</taxon>
        <taxon>Bacillati</taxon>
        <taxon>Actinomycetota</taxon>
        <taxon>Actinomycetes</taxon>
        <taxon>Streptosporangiales</taxon>
        <taxon>Thermomonosporaceae</taxon>
        <taxon>Actinomadura</taxon>
    </lineage>
</organism>
<protein>
    <recommendedName>
        <fullName evidence="1">Thymidylate kinase-like domain-containing protein</fullName>
    </recommendedName>
</protein>
<dbReference type="InterPro" id="IPR027417">
    <property type="entry name" value="P-loop_NTPase"/>
</dbReference>
<dbReference type="AlphaFoldDB" id="A0A4R5AWN6"/>
<dbReference type="Proteomes" id="UP000294513">
    <property type="component" value="Unassembled WGS sequence"/>
</dbReference>
<dbReference type="RefSeq" id="WP_131899878.1">
    <property type="nucleotide sequence ID" value="NZ_SMKU01000228.1"/>
</dbReference>
<dbReference type="OrthoDB" id="4549048at2"/>
<evidence type="ECO:0000259" key="1">
    <source>
        <dbReference type="Pfam" id="PF02223"/>
    </source>
</evidence>
<evidence type="ECO:0000313" key="3">
    <source>
        <dbReference type="Proteomes" id="UP000294513"/>
    </source>
</evidence>
<reference evidence="2 3" key="1">
    <citation type="submission" date="2019-03" db="EMBL/GenBank/DDBJ databases">
        <title>Draft genome sequences of novel Actinobacteria.</title>
        <authorList>
            <person name="Sahin N."/>
            <person name="Ay H."/>
            <person name="Saygin H."/>
        </authorList>
    </citation>
    <scope>NUCLEOTIDE SEQUENCE [LARGE SCALE GENOMIC DNA]</scope>
    <source>
        <strain evidence="2 3">H3C3</strain>
    </source>
</reference>
<name>A0A4R5AWN6_9ACTN</name>
<gene>
    <name evidence="2" type="ORF">E1298_31890</name>
</gene>
<dbReference type="EMBL" id="SMKU01000228">
    <property type="protein sequence ID" value="TDD75062.1"/>
    <property type="molecule type" value="Genomic_DNA"/>
</dbReference>
<accession>A0A4R5AWN6</accession>
<dbReference type="Gene3D" id="3.40.50.300">
    <property type="entry name" value="P-loop containing nucleotide triphosphate hydrolases"/>
    <property type="match status" value="1"/>
</dbReference>
<proteinExistence type="predicted"/>
<feature type="domain" description="Thymidylate kinase-like" evidence="1">
    <location>
        <begin position="9"/>
        <end position="113"/>
    </location>
</feature>
<dbReference type="SUPFAM" id="SSF52540">
    <property type="entry name" value="P-loop containing nucleoside triphosphate hydrolases"/>
    <property type="match status" value="1"/>
</dbReference>